<evidence type="ECO:0000256" key="4">
    <source>
        <dbReference type="ARBA" id="ARBA00022475"/>
    </source>
</evidence>
<dbReference type="GO" id="GO:0005886">
    <property type="term" value="C:plasma membrane"/>
    <property type="evidence" value="ECO:0007669"/>
    <property type="project" value="UniProtKB-SubCell"/>
</dbReference>
<organism evidence="9 10">
    <name type="scientific">Cytobacillus firmus</name>
    <name type="common">Bacillus firmus</name>
    <dbReference type="NCBI Taxonomy" id="1399"/>
    <lineage>
        <taxon>Bacteria</taxon>
        <taxon>Bacillati</taxon>
        <taxon>Bacillota</taxon>
        <taxon>Bacilli</taxon>
        <taxon>Bacillales</taxon>
        <taxon>Bacillaceae</taxon>
        <taxon>Cytobacillus</taxon>
    </lineage>
</organism>
<keyword evidence="3" id="KW-0813">Transport</keyword>
<evidence type="ECO:0000256" key="2">
    <source>
        <dbReference type="ARBA" id="ARBA00007935"/>
    </source>
</evidence>
<proteinExistence type="inferred from homology"/>
<feature type="transmembrane region" description="Helical" evidence="8">
    <location>
        <begin position="266"/>
        <end position="285"/>
    </location>
</feature>
<dbReference type="PANTHER" id="PTHR30472:SF24">
    <property type="entry name" value="FERRIC ENTEROBACTIN TRANSPORT SYSTEM PERMEASE PROTEIN FEPG"/>
    <property type="match status" value="1"/>
</dbReference>
<dbReference type="Pfam" id="PF01032">
    <property type="entry name" value="FecCD"/>
    <property type="match status" value="1"/>
</dbReference>
<feature type="transmembrane region" description="Helical" evidence="8">
    <location>
        <begin position="6"/>
        <end position="32"/>
    </location>
</feature>
<dbReference type="InterPro" id="IPR037294">
    <property type="entry name" value="ABC_BtuC-like"/>
</dbReference>
<keyword evidence="4" id="KW-1003">Cell membrane</keyword>
<keyword evidence="5 8" id="KW-0812">Transmembrane</keyword>
<dbReference type="RefSeq" id="WP_113885672.1">
    <property type="nucleotide sequence ID" value="NZ_QNSF01000031.1"/>
</dbReference>
<dbReference type="GO" id="GO:0022857">
    <property type="term" value="F:transmembrane transporter activity"/>
    <property type="evidence" value="ECO:0007669"/>
    <property type="project" value="InterPro"/>
</dbReference>
<feature type="transmembrane region" description="Helical" evidence="8">
    <location>
        <begin position="185"/>
        <end position="204"/>
    </location>
</feature>
<accession>A0A366JGT2</accession>
<evidence type="ECO:0000256" key="5">
    <source>
        <dbReference type="ARBA" id="ARBA00022692"/>
    </source>
</evidence>
<dbReference type="SUPFAM" id="SSF81345">
    <property type="entry name" value="ABC transporter involved in vitamin B12 uptake, BtuC"/>
    <property type="match status" value="1"/>
</dbReference>
<dbReference type="OrthoDB" id="9811721at2"/>
<evidence type="ECO:0000256" key="7">
    <source>
        <dbReference type="ARBA" id="ARBA00023136"/>
    </source>
</evidence>
<reference evidence="9 10" key="1">
    <citation type="submission" date="2018-06" db="EMBL/GenBank/DDBJ databases">
        <title>Freshwater and sediment microbial communities from various areas in North America, analyzing microbe dynamics in response to fracking.</title>
        <authorList>
            <person name="Lamendella R."/>
        </authorList>
    </citation>
    <scope>NUCLEOTIDE SEQUENCE [LARGE SCALE GENOMIC DNA]</scope>
    <source>
        <strain evidence="9 10">14_TX</strain>
    </source>
</reference>
<dbReference type="InterPro" id="IPR000522">
    <property type="entry name" value="ABC_transptr_permease_BtuC"/>
</dbReference>
<feature type="transmembrane region" description="Helical" evidence="8">
    <location>
        <begin position="225"/>
        <end position="251"/>
    </location>
</feature>
<name>A0A366JGT2_CYTFI</name>
<dbReference type="PANTHER" id="PTHR30472">
    <property type="entry name" value="FERRIC ENTEROBACTIN TRANSPORT SYSTEM PERMEASE PROTEIN"/>
    <property type="match status" value="1"/>
</dbReference>
<evidence type="ECO:0000256" key="3">
    <source>
        <dbReference type="ARBA" id="ARBA00022448"/>
    </source>
</evidence>
<comment type="subcellular location">
    <subcellularLocation>
        <location evidence="1">Cell membrane</location>
        <topology evidence="1">Multi-pass membrane protein</topology>
    </subcellularLocation>
</comment>
<dbReference type="FunFam" id="1.10.3470.10:FF:000001">
    <property type="entry name" value="Vitamin B12 ABC transporter permease BtuC"/>
    <property type="match status" value="1"/>
</dbReference>
<feature type="transmembrane region" description="Helical" evidence="8">
    <location>
        <begin position="297"/>
        <end position="314"/>
    </location>
</feature>
<comment type="similarity">
    <text evidence="2">Belongs to the binding-protein-dependent transport system permease family. FecCD subfamily.</text>
</comment>
<evidence type="ECO:0000256" key="6">
    <source>
        <dbReference type="ARBA" id="ARBA00022989"/>
    </source>
</evidence>
<comment type="caution">
    <text evidence="9">The sequence shown here is derived from an EMBL/GenBank/DDBJ whole genome shotgun (WGS) entry which is preliminary data.</text>
</comment>
<sequence length="317" mass="34018">MKKLPFAYIVTILVFLILFTAFMSLKVGAVDISFSKMIEPNSLSIKYRMPRMIIAFLVGINMAIAGAILQSITKNPLASPDIVGVSSGSGLGAIIVLLVFPTMSGMITLFAFLGAIISVIIVISLSYQKGEIRPLRLVLTGVAVSSGFTAIITFLIVKYALNSSQALIWLKGSLYARSWQHIELLWPWTLAGLVIIILNYRYLNILQLSDESLIGIGMQVNRTRLLMLATSVGLAASAVSIAGTIGFVGLVVPPLSKLLVGNDSKYYLPVSGLIGALLVMIADLAGRVVHPPLEIPAGIITAILGAPYFVYLLIARK</sequence>
<dbReference type="CDD" id="cd06550">
    <property type="entry name" value="TM_ABC_iron-siderophores_like"/>
    <property type="match status" value="1"/>
</dbReference>
<feature type="transmembrane region" description="Helical" evidence="8">
    <location>
        <begin position="53"/>
        <end position="72"/>
    </location>
</feature>
<dbReference type="GO" id="GO:0033214">
    <property type="term" value="P:siderophore-iron import into cell"/>
    <property type="evidence" value="ECO:0007669"/>
    <property type="project" value="TreeGrafter"/>
</dbReference>
<dbReference type="EMBL" id="QNSF01000031">
    <property type="protein sequence ID" value="RBP86173.1"/>
    <property type="molecule type" value="Genomic_DNA"/>
</dbReference>
<evidence type="ECO:0000313" key="10">
    <source>
        <dbReference type="Proteomes" id="UP000252731"/>
    </source>
</evidence>
<gene>
    <name evidence="9" type="ORF">DFO70_1316</name>
</gene>
<feature type="transmembrane region" description="Helical" evidence="8">
    <location>
        <begin position="137"/>
        <end position="161"/>
    </location>
</feature>
<feature type="transmembrane region" description="Helical" evidence="8">
    <location>
        <begin position="92"/>
        <end position="125"/>
    </location>
</feature>
<keyword evidence="7 8" id="KW-0472">Membrane</keyword>
<evidence type="ECO:0000256" key="8">
    <source>
        <dbReference type="SAM" id="Phobius"/>
    </source>
</evidence>
<dbReference type="AlphaFoldDB" id="A0A366JGT2"/>
<dbReference type="Proteomes" id="UP000252731">
    <property type="component" value="Unassembled WGS sequence"/>
</dbReference>
<keyword evidence="10" id="KW-1185">Reference proteome</keyword>
<evidence type="ECO:0000313" key="9">
    <source>
        <dbReference type="EMBL" id="RBP86173.1"/>
    </source>
</evidence>
<dbReference type="Gene3D" id="1.10.3470.10">
    <property type="entry name" value="ABC transporter involved in vitamin B12 uptake, BtuC"/>
    <property type="match status" value="1"/>
</dbReference>
<evidence type="ECO:0000256" key="1">
    <source>
        <dbReference type="ARBA" id="ARBA00004651"/>
    </source>
</evidence>
<protein>
    <submittedName>
        <fullName evidence="9">Iron complex transport system permease protein</fullName>
    </submittedName>
</protein>
<keyword evidence="6 8" id="KW-1133">Transmembrane helix</keyword>